<dbReference type="Proteomes" id="UP000184241">
    <property type="component" value="Unassembled WGS sequence"/>
</dbReference>
<evidence type="ECO:0000313" key="2">
    <source>
        <dbReference type="Proteomes" id="UP000184241"/>
    </source>
</evidence>
<proteinExistence type="predicted"/>
<name>A0A1M6BY72_9CLOT</name>
<sequence length="56" mass="6655">MNGKVIYVDFTKHQQPAASNKLMLFKNFFYRIKKIFTSSNSKDSYDNVVYPFKKIL</sequence>
<dbReference type="AlphaFoldDB" id="A0A1M6BY72"/>
<organism evidence="1 2">
    <name type="scientific">Clostridium intestinale DSM 6191</name>
    <dbReference type="NCBI Taxonomy" id="1121320"/>
    <lineage>
        <taxon>Bacteria</taxon>
        <taxon>Bacillati</taxon>
        <taxon>Bacillota</taxon>
        <taxon>Clostridia</taxon>
        <taxon>Eubacteriales</taxon>
        <taxon>Clostridiaceae</taxon>
        <taxon>Clostridium</taxon>
    </lineage>
</organism>
<dbReference type="EMBL" id="FQXU01000015">
    <property type="protein sequence ID" value="SHI53474.1"/>
    <property type="molecule type" value="Genomic_DNA"/>
</dbReference>
<reference evidence="1 2" key="1">
    <citation type="submission" date="2016-11" db="EMBL/GenBank/DDBJ databases">
        <authorList>
            <person name="Jaros S."/>
            <person name="Januszkiewicz K."/>
            <person name="Wedrychowicz H."/>
        </authorList>
    </citation>
    <scope>NUCLEOTIDE SEQUENCE [LARGE SCALE GENOMIC DNA]</scope>
    <source>
        <strain evidence="1 2">DSM 6191</strain>
    </source>
</reference>
<protein>
    <submittedName>
        <fullName evidence="1">Uncharacterized protein</fullName>
    </submittedName>
</protein>
<accession>A0A1M6BY72</accession>
<gene>
    <name evidence="1" type="ORF">SAMN02745941_03972</name>
</gene>
<evidence type="ECO:0000313" key="1">
    <source>
        <dbReference type="EMBL" id="SHI53474.1"/>
    </source>
</evidence>